<dbReference type="Gene3D" id="3.40.50.2000">
    <property type="entry name" value="Glycogen Phosphorylase B"/>
    <property type="match status" value="1"/>
</dbReference>
<evidence type="ECO:0000313" key="5">
    <source>
        <dbReference type="Proteomes" id="UP000538566"/>
    </source>
</evidence>
<dbReference type="EMBL" id="JACHOA010000001">
    <property type="protein sequence ID" value="MBB4612676.1"/>
    <property type="molecule type" value="Genomic_DNA"/>
</dbReference>
<comment type="caution">
    <text evidence="4">The sequence shown here is derived from an EMBL/GenBank/DDBJ whole genome shotgun (WGS) entry which is preliminary data.</text>
</comment>
<evidence type="ECO:0000256" key="2">
    <source>
        <dbReference type="ARBA" id="ARBA00022679"/>
    </source>
</evidence>
<dbReference type="Proteomes" id="UP000538566">
    <property type="component" value="Unassembled WGS sequence"/>
</dbReference>
<evidence type="ECO:0000259" key="3">
    <source>
        <dbReference type="Pfam" id="PF00534"/>
    </source>
</evidence>
<gene>
    <name evidence="4" type="ORF">GGR37_000922</name>
</gene>
<dbReference type="Pfam" id="PF00534">
    <property type="entry name" value="Glycos_transf_1"/>
    <property type="match status" value="1"/>
</dbReference>
<dbReference type="OrthoDB" id="9801573at2"/>
<dbReference type="PANTHER" id="PTHR12526:SF510">
    <property type="entry name" value="D-INOSITOL 3-PHOSPHATE GLYCOSYLTRANSFERASE"/>
    <property type="match status" value="1"/>
</dbReference>
<dbReference type="RefSeq" id="WP_158637638.1">
    <property type="nucleotide sequence ID" value="NZ_JACHOA010000001.1"/>
</dbReference>
<reference evidence="4 5" key="1">
    <citation type="submission" date="2020-08" db="EMBL/GenBank/DDBJ databases">
        <title>Genomic Encyclopedia of Type Strains, Phase IV (KMG-IV): sequencing the most valuable type-strain genomes for metagenomic binning, comparative biology and taxonomic classification.</title>
        <authorList>
            <person name="Goeker M."/>
        </authorList>
    </citation>
    <scope>NUCLEOTIDE SEQUENCE [LARGE SCALE GENOMIC DNA]</scope>
    <source>
        <strain evidence="4 5">DSM 17507</strain>
    </source>
</reference>
<protein>
    <recommendedName>
        <fullName evidence="3">Glycosyl transferase family 1 domain-containing protein</fullName>
    </recommendedName>
</protein>
<keyword evidence="1" id="KW-0328">Glycosyltransferase</keyword>
<proteinExistence type="predicted"/>
<name>A0A7W7ETB3_9SPHN</name>
<dbReference type="InterPro" id="IPR001296">
    <property type="entry name" value="Glyco_trans_1"/>
</dbReference>
<evidence type="ECO:0000256" key="1">
    <source>
        <dbReference type="ARBA" id="ARBA00022676"/>
    </source>
</evidence>
<evidence type="ECO:0000313" key="4">
    <source>
        <dbReference type="EMBL" id="MBB4612676.1"/>
    </source>
</evidence>
<keyword evidence="5" id="KW-1185">Reference proteome</keyword>
<dbReference type="SUPFAM" id="SSF53756">
    <property type="entry name" value="UDP-Glycosyltransferase/glycogen phosphorylase"/>
    <property type="match status" value="1"/>
</dbReference>
<accession>A0A7W7ETB3</accession>
<keyword evidence="2" id="KW-0808">Transferase</keyword>
<dbReference type="PANTHER" id="PTHR12526">
    <property type="entry name" value="GLYCOSYLTRANSFERASE"/>
    <property type="match status" value="1"/>
</dbReference>
<feature type="domain" description="Glycosyl transferase family 1" evidence="3">
    <location>
        <begin position="16"/>
        <end position="167"/>
    </location>
</feature>
<sequence>MGVDINRFTPCSSADRSRIRAAENLPADSYIAVVLTRFSPSDKADLIPLLLACAASHDGGKLRFVLLGGDDYRGAKGYVRLLKRYIAELGLCEIVQVKVVNDRDRIVQILRCADLFVSPADSVQETFGITPIEAMACGLPAIVSDWNGYRETVVNELTGYRIPTTFSNNSAVWDRFRWHSDFRKSHLALSQSVSIDAFEVLRICRQVAGSPNLGRRMATAARKLAVEQFGWQKVIEKYEIAWQDVTETSFLTEKSIQTSFDYFATFSHYATSIFSDEAPYQLTPSGRRIAAGGLVLPLLADLKDMLPVDLLMAVLEAFRTAPNSVGSLAHLGPMADTRFCVSWLVKQGFLEMALAPHVGPPC</sequence>
<dbReference type="GO" id="GO:0016757">
    <property type="term" value="F:glycosyltransferase activity"/>
    <property type="evidence" value="ECO:0007669"/>
    <property type="project" value="UniProtKB-KW"/>
</dbReference>
<organism evidence="4 5">
    <name type="scientific">Novosphingobium taihuense</name>
    <dbReference type="NCBI Taxonomy" id="260085"/>
    <lineage>
        <taxon>Bacteria</taxon>
        <taxon>Pseudomonadati</taxon>
        <taxon>Pseudomonadota</taxon>
        <taxon>Alphaproteobacteria</taxon>
        <taxon>Sphingomonadales</taxon>
        <taxon>Sphingomonadaceae</taxon>
        <taxon>Novosphingobium</taxon>
    </lineage>
</organism>
<dbReference type="AlphaFoldDB" id="A0A7W7ETB3"/>